<keyword evidence="2" id="KW-1185">Reference proteome</keyword>
<protein>
    <recommendedName>
        <fullName evidence="3">RidA family protein</fullName>
    </recommendedName>
</protein>
<evidence type="ECO:0008006" key="3">
    <source>
        <dbReference type="Google" id="ProtNLM"/>
    </source>
</evidence>
<dbReference type="AlphaFoldDB" id="B9TJ01"/>
<dbReference type="Proteomes" id="UP000008311">
    <property type="component" value="Unassembled WGS sequence"/>
</dbReference>
<gene>
    <name evidence="1" type="ORF">RCOM_1937730</name>
</gene>
<dbReference type="EMBL" id="EQ983217">
    <property type="protein sequence ID" value="EEF24163.1"/>
    <property type="molecule type" value="Genomic_DNA"/>
</dbReference>
<sequence length="259" mass="28590">MIDTIAGLTQAGDFLDNRAGNYRIVPSGPAYCAGIVPDKGYEVVRAELQTWVPLDQAFAFIEAYLKRIGRPVQAFCGIELRVPAPLTLDNWSTFNTPYLQQLRQWGLMHDNFSGVCRSNIALDLFPPKVAVLCAFSYTVPTTENVKTFLLAGQADIGSDGKIIAEGDISPEAMRKRTLFTIDTVANTLGKLGFSWKETTRIALFHVNDIPELWGPDILGKIGEPVRKGILVYRARPPIAAAEVELEARAIRQELLLSAR</sequence>
<organism evidence="1 2">
    <name type="scientific">Ricinus communis</name>
    <name type="common">Castor bean</name>
    <dbReference type="NCBI Taxonomy" id="3988"/>
    <lineage>
        <taxon>Eukaryota</taxon>
        <taxon>Viridiplantae</taxon>
        <taxon>Streptophyta</taxon>
        <taxon>Embryophyta</taxon>
        <taxon>Tracheophyta</taxon>
        <taxon>Spermatophyta</taxon>
        <taxon>Magnoliopsida</taxon>
        <taxon>eudicotyledons</taxon>
        <taxon>Gunneridae</taxon>
        <taxon>Pentapetalae</taxon>
        <taxon>rosids</taxon>
        <taxon>fabids</taxon>
        <taxon>Malpighiales</taxon>
        <taxon>Euphorbiaceae</taxon>
        <taxon>Acalyphoideae</taxon>
        <taxon>Acalypheae</taxon>
        <taxon>Ricinus</taxon>
    </lineage>
</organism>
<proteinExistence type="predicted"/>
<reference evidence="2" key="1">
    <citation type="journal article" date="2010" name="Nat. Biotechnol.">
        <title>Draft genome sequence of the oilseed species Ricinus communis.</title>
        <authorList>
            <person name="Chan A.P."/>
            <person name="Crabtree J."/>
            <person name="Zhao Q."/>
            <person name="Lorenzi H."/>
            <person name="Orvis J."/>
            <person name="Puiu D."/>
            <person name="Melake-Berhan A."/>
            <person name="Jones K.M."/>
            <person name="Redman J."/>
            <person name="Chen G."/>
            <person name="Cahoon E.B."/>
            <person name="Gedil M."/>
            <person name="Stanke M."/>
            <person name="Haas B.J."/>
            <person name="Wortman J.R."/>
            <person name="Fraser-Liggett C.M."/>
            <person name="Ravel J."/>
            <person name="Rabinowicz P.D."/>
        </authorList>
    </citation>
    <scope>NUCLEOTIDE SEQUENCE [LARGE SCALE GENOMIC DNA]</scope>
    <source>
        <strain evidence="2">cv. Hale</strain>
    </source>
</reference>
<dbReference type="InParanoid" id="B9TJ01"/>
<evidence type="ECO:0000313" key="1">
    <source>
        <dbReference type="EMBL" id="EEF24163.1"/>
    </source>
</evidence>
<name>B9TJ01_RICCO</name>
<accession>B9TJ01</accession>
<evidence type="ECO:0000313" key="2">
    <source>
        <dbReference type="Proteomes" id="UP000008311"/>
    </source>
</evidence>